<reference evidence="2 3" key="1">
    <citation type="journal article" date="2020" name="Nature">
        <title>Six reference-quality genomes reveal evolution of bat adaptations.</title>
        <authorList>
            <person name="Jebb D."/>
            <person name="Huang Z."/>
            <person name="Pippel M."/>
            <person name="Hughes G.M."/>
            <person name="Lavrichenko K."/>
            <person name="Devanna P."/>
            <person name="Winkler S."/>
            <person name="Jermiin L.S."/>
            <person name="Skirmuntt E.C."/>
            <person name="Katzourakis A."/>
            <person name="Burkitt-Gray L."/>
            <person name="Ray D.A."/>
            <person name="Sullivan K.A.M."/>
            <person name="Roscito J.G."/>
            <person name="Kirilenko B.M."/>
            <person name="Davalos L.M."/>
            <person name="Corthals A.P."/>
            <person name="Power M.L."/>
            <person name="Jones G."/>
            <person name="Ransome R.D."/>
            <person name="Dechmann D.K.N."/>
            <person name="Locatelli A.G."/>
            <person name="Puechmaille S.J."/>
            <person name="Fedrigo O."/>
            <person name="Jarvis E.D."/>
            <person name="Hiller M."/>
            <person name="Vernes S.C."/>
            <person name="Myers E.W."/>
            <person name="Teeling E.C."/>
        </authorList>
    </citation>
    <scope>NUCLEOTIDE SEQUENCE [LARGE SCALE GENOMIC DNA]</scope>
    <source>
        <strain evidence="2">MRhiFer1</strain>
        <tissue evidence="2">Lung</tissue>
    </source>
</reference>
<evidence type="ECO:0000256" key="1">
    <source>
        <dbReference type="SAM" id="MobiDB-lite"/>
    </source>
</evidence>
<protein>
    <submittedName>
        <fullName evidence="2">Uncharacterized protein</fullName>
    </submittedName>
</protein>
<feature type="region of interest" description="Disordered" evidence="1">
    <location>
        <begin position="1"/>
        <end position="34"/>
    </location>
</feature>
<name>A0A7J7ZRN5_RHIFE</name>
<accession>A0A7J7ZRN5</accession>
<evidence type="ECO:0000313" key="2">
    <source>
        <dbReference type="EMBL" id="KAF6376360.1"/>
    </source>
</evidence>
<feature type="compositionally biased region" description="Polar residues" evidence="1">
    <location>
        <begin position="25"/>
        <end position="34"/>
    </location>
</feature>
<dbReference type="EMBL" id="JACAGC010000003">
    <property type="protein sequence ID" value="KAF6376360.1"/>
    <property type="molecule type" value="Genomic_DNA"/>
</dbReference>
<feature type="compositionally biased region" description="Basic and acidic residues" evidence="1">
    <location>
        <begin position="1"/>
        <end position="19"/>
    </location>
</feature>
<organism evidence="2 3">
    <name type="scientific">Rhinolophus ferrumequinum</name>
    <name type="common">Greater horseshoe bat</name>
    <dbReference type="NCBI Taxonomy" id="59479"/>
    <lineage>
        <taxon>Eukaryota</taxon>
        <taxon>Metazoa</taxon>
        <taxon>Chordata</taxon>
        <taxon>Craniata</taxon>
        <taxon>Vertebrata</taxon>
        <taxon>Euteleostomi</taxon>
        <taxon>Mammalia</taxon>
        <taxon>Eutheria</taxon>
        <taxon>Laurasiatheria</taxon>
        <taxon>Chiroptera</taxon>
        <taxon>Yinpterochiroptera</taxon>
        <taxon>Rhinolophoidea</taxon>
        <taxon>Rhinolophidae</taxon>
        <taxon>Rhinolophinae</taxon>
        <taxon>Rhinolophus</taxon>
    </lineage>
</organism>
<evidence type="ECO:0000313" key="3">
    <source>
        <dbReference type="Proteomes" id="UP000585614"/>
    </source>
</evidence>
<sequence length="120" mass="13140">MEHAALAGDRPHRAQDDGGARAMDMTSQKDSAQGIQREWDMTEAVYGDGTLQTHSPTKSLQRALWNDHKDLKPQAQSHHAWAHDCLAQVTSLNLVASVSNSSAAFPQGEPYLEGPHSPVW</sequence>
<dbReference type="Proteomes" id="UP000585614">
    <property type="component" value="Unassembled WGS sequence"/>
</dbReference>
<comment type="caution">
    <text evidence="2">The sequence shown here is derived from an EMBL/GenBank/DDBJ whole genome shotgun (WGS) entry which is preliminary data.</text>
</comment>
<dbReference type="AlphaFoldDB" id="A0A7J7ZRN5"/>
<proteinExistence type="predicted"/>
<gene>
    <name evidence="2" type="ORF">mRhiFer1_009553</name>
</gene>